<evidence type="ECO:0000259" key="8">
    <source>
        <dbReference type="PROSITE" id="PS50991"/>
    </source>
</evidence>
<dbReference type="FunFam" id="3.20.20.70:FF:000071">
    <property type="entry name" value="Hydroxymethylglutaryl-CoA lyase"/>
    <property type="match status" value="1"/>
</dbReference>
<dbReference type="NCBIfam" id="NF004283">
    <property type="entry name" value="PRK05692.1"/>
    <property type="match status" value="1"/>
</dbReference>
<dbReference type="GO" id="GO:0006552">
    <property type="term" value="P:L-leucine catabolic process"/>
    <property type="evidence" value="ECO:0007669"/>
    <property type="project" value="TreeGrafter"/>
</dbReference>
<reference evidence="9 10" key="1">
    <citation type="submission" date="2016-07" db="EMBL/GenBank/DDBJ databases">
        <title>Pervasive Adenine N6-methylation of Active Genes in Fungi.</title>
        <authorList>
            <consortium name="DOE Joint Genome Institute"/>
            <person name="Mondo S.J."/>
            <person name="Dannebaum R.O."/>
            <person name="Kuo R.C."/>
            <person name="Labutti K."/>
            <person name="Haridas S."/>
            <person name="Kuo A."/>
            <person name="Salamov A."/>
            <person name="Ahrendt S.R."/>
            <person name="Lipzen A."/>
            <person name="Sullivan W."/>
            <person name="Andreopoulos W.B."/>
            <person name="Clum A."/>
            <person name="Lindquist E."/>
            <person name="Daum C."/>
            <person name="Ramamoorthy G.K."/>
            <person name="Gryganskyi A."/>
            <person name="Culley D."/>
            <person name="Magnuson J.K."/>
            <person name="James T.Y."/>
            <person name="O'Malley M.A."/>
            <person name="Stajich J.E."/>
            <person name="Spatafora J.W."/>
            <person name="Visel A."/>
            <person name="Grigoriev I.V."/>
        </authorList>
    </citation>
    <scope>NUCLEOTIDE SEQUENCE [LARGE SCALE GENOMIC DNA]</scope>
    <source>
        <strain evidence="9 10">62-1032</strain>
    </source>
</reference>
<dbReference type="EC" id="4.1.3.4" evidence="3"/>
<evidence type="ECO:0000313" key="10">
    <source>
        <dbReference type="Proteomes" id="UP000193467"/>
    </source>
</evidence>
<protein>
    <recommendedName>
        <fullName evidence="3">hydroxymethylglutaryl-CoA lyase</fullName>
        <ecNumber evidence="3">4.1.3.4</ecNumber>
    </recommendedName>
</protein>
<evidence type="ECO:0000256" key="1">
    <source>
        <dbReference type="ARBA" id="ARBA00005143"/>
    </source>
</evidence>
<name>A0A1Y2ELI9_9BASI</name>
<comment type="pathway">
    <text evidence="1">Metabolic intermediate metabolism; (S)-3-hydroxy-3-methylglutaryl-CoA degradation; acetoacetate from (S)-3-hydroxy-3-methylglutaryl-CoA: step 1/1.</text>
</comment>
<feature type="compositionally biased region" description="Basic and acidic residues" evidence="7">
    <location>
        <begin position="374"/>
        <end position="383"/>
    </location>
</feature>
<evidence type="ECO:0000256" key="4">
    <source>
        <dbReference type="ARBA" id="ARBA00022723"/>
    </source>
</evidence>
<dbReference type="EMBL" id="MCGR01000052">
    <property type="protein sequence ID" value="ORY72413.1"/>
    <property type="molecule type" value="Genomic_DNA"/>
</dbReference>
<dbReference type="InParanoid" id="A0A1Y2ELI9"/>
<dbReference type="InterPro" id="IPR013785">
    <property type="entry name" value="Aldolase_TIM"/>
</dbReference>
<dbReference type="CDD" id="cd07938">
    <property type="entry name" value="DRE_TIM_HMGL"/>
    <property type="match status" value="1"/>
</dbReference>
<feature type="region of interest" description="Disordered" evidence="7">
    <location>
        <begin position="354"/>
        <end position="383"/>
    </location>
</feature>
<dbReference type="AlphaFoldDB" id="A0A1Y2ELI9"/>
<evidence type="ECO:0000256" key="5">
    <source>
        <dbReference type="ARBA" id="ARBA00023239"/>
    </source>
</evidence>
<dbReference type="PANTHER" id="PTHR42738">
    <property type="entry name" value="HYDROXYMETHYLGLUTARYL-COA LYASE"/>
    <property type="match status" value="1"/>
</dbReference>
<proteinExistence type="inferred from homology"/>
<evidence type="ECO:0000256" key="7">
    <source>
        <dbReference type="SAM" id="MobiDB-lite"/>
    </source>
</evidence>
<keyword evidence="10" id="KW-1185">Reference proteome</keyword>
<dbReference type="STRING" id="106004.A0A1Y2ELI9"/>
<feature type="domain" description="Pyruvate carboxyltransferase" evidence="8">
    <location>
        <begin position="37"/>
        <end position="323"/>
    </location>
</feature>
<dbReference type="InterPro" id="IPR000891">
    <property type="entry name" value="PYR_CT"/>
</dbReference>
<dbReference type="PANTHER" id="PTHR42738:SF7">
    <property type="entry name" value="HYDROXYMETHYLGLUTARYL-COA LYASE"/>
    <property type="match status" value="1"/>
</dbReference>
<organism evidence="9 10">
    <name type="scientific">Leucosporidium creatinivorum</name>
    <dbReference type="NCBI Taxonomy" id="106004"/>
    <lineage>
        <taxon>Eukaryota</taxon>
        <taxon>Fungi</taxon>
        <taxon>Dikarya</taxon>
        <taxon>Basidiomycota</taxon>
        <taxon>Pucciniomycotina</taxon>
        <taxon>Microbotryomycetes</taxon>
        <taxon>Leucosporidiales</taxon>
        <taxon>Leucosporidium</taxon>
    </lineage>
</organism>
<gene>
    <name evidence="9" type="ORF">BCR35DRAFT_307692</name>
</gene>
<sequence>MSMYAGTRTPCLRRLHPSHSLLLPRLLSTPASARRQVKIVEVGPRDGLQNEKQTLPTELKISLIEKLVDAGLRDVEAGSFVSPKWVPQMASTSEVLSSPILRTLRNRHPTLLSLPVLVPNARGLQSLFTLLDSPPHSDEELPITSEIALFVSASEGFAKANLNMSISQSLAQLPPIIEQAKGRGMAVRAYVSVVLGCPFEGRVDGKQVAEVTKELLDMGAYEVSLGDTIGVGTPGLWEELLGEVTKKAPIEKLAAHCHDTYGTGVANVLRCVELGIPTVDSSISALGGCPYSPGATGNVSTEDVVYALESSGYSTGLLPAHTDSSKRWDDLAEAGERRDAFEKLAEVGKWVSQRLGRPNGSRAGQAALKRRERREKVDEKAKL</sequence>
<keyword evidence="5" id="KW-0456">Lyase</keyword>
<comment type="catalytic activity">
    <reaction evidence="6">
        <text>(3S)-3-hydroxy-3-methylglutaryl-CoA = acetoacetate + acetyl-CoA</text>
        <dbReference type="Rhea" id="RHEA:24404"/>
        <dbReference type="ChEBI" id="CHEBI:13705"/>
        <dbReference type="ChEBI" id="CHEBI:43074"/>
        <dbReference type="ChEBI" id="CHEBI:57288"/>
        <dbReference type="EC" id="4.1.3.4"/>
    </reaction>
</comment>
<dbReference type="Gene3D" id="3.20.20.70">
    <property type="entry name" value="Aldolase class I"/>
    <property type="match status" value="1"/>
</dbReference>
<dbReference type="UniPathway" id="UPA00896">
    <property type="reaction ID" value="UER00863"/>
</dbReference>
<dbReference type="GO" id="GO:0004419">
    <property type="term" value="F:hydroxymethylglutaryl-CoA lyase activity"/>
    <property type="evidence" value="ECO:0007669"/>
    <property type="project" value="UniProtKB-EC"/>
</dbReference>
<evidence type="ECO:0000256" key="6">
    <source>
        <dbReference type="ARBA" id="ARBA00049877"/>
    </source>
</evidence>
<dbReference type="PROSITE" id="PS50991">
    <property type="entry name" value="PYR_CT"/>
    <property type="match status" value="1"/>
</dbReference>
<evidence type="ECO:0000256" key="2">
    <source>
        <dbReference type="ARBA" id="ARBA00009405"/>
    </source>
</evidence>
<dbReference type="InterPro" id="IPR043594">
    <property type="entry name" value="HMGL"/>
</dbReference>
<comment type="caution">
    <text evidence="9">The sequence shown here is derived from an EMBL/GenBank/DDBJ whole genome shotgun (WGS) entry which is preliminary data.</text>
</comment>
<accession>A0A1Y2ELI9</accession>
<dbReference type="GO" id="GO:0046872">
    <property type="term" value="F:metal ion binding"/>
    <property type="evidence" value="ECO:0007669"/>
    <property type="project" value="UniProtKB-KW"/>
</dbReference>
<evidence type="ECO:0000313" key="9">
    <source>
        <dbReference type="EMBL" id="ORY72413.1"/>
    </source>
</evidence>
<dbReference type="OrthoDB" id="1905920at2759"/>
<dbReference type="SUPFAM" id="SSF51569">
    <property type="entry name" value="Aldolase"/>
    <property type="match status" value="1"/>
</dbReference>
<dbReference type="GO" id="GO:0046951">
    <property type="term" value="P:ketone body biosynthetic process"/>
    <property type="evidence" value="ECO:0007669"/>
    <property type="project" value="TreeGrafter"/>
</dbReference>
<comment type="similarity">
    <text evidence="2">Belongs to the HMG-CoA lyase family.</text>
</comment>
<keyword evidence="4" id="KW-0479">Metal-binding</keyword>
<evidence type="ECO:0000256" key="3">
    <source>
        <dbReference type="ARBA" id="ARBA00012910"/>
    </source>
</evidence>
<dbReference type="Pfam" id="PF00682">
    <property type="entry name" value="HMGL-like"/>
    <property type="match status" value="1"/>
</dbReference>
<dbReference type="Proteomes" id="UP000193467">
    <property type="component" value="Unassembled WGS sequence"/>
</dbReference>